<dbReference type="Pfam" id="PF01694">
    <property type="entry name" value="Rhomboid"/>
    <property type="match status" value="1"/>
</dbReference>
<dbReference type="SUPFAM" id="SSF57845">
    <property type="entry name" value="B-box zinc-binding domain"/>
    <property type="match status" value="1"/>
</dbReference>
<dbReference type="RefSeq" id="WP_201933285.1">
    <property type="nucleotide sequence ID" value="NZ_JAERSG010000001.1"/>
</dbReference>
<dbReference type="InterPro" id="IPR035952">
    <property type="entry name" value="Rhomboid-like_sf"/>
</dbReference>
<evidence type="ECO:0000256" key="4">
    <source>
        <dbReference type="ARBA" id="ARBA00022801"/>
    </source>
</evidence>
<accession>A0ABS1L4Y9</accession>
<evidence type="ECO:0000313" key="9">
    <source>
        <dbReference type="EMBL" id="MBL0746592.1"/>
    </source>
</evidence>
<evidence type="ECO:0000259" key="8">
    <source>
        <dbReference type="Pfam" id="PF01694"/>
    </source>
</evidence>
<organism evidence="9 10">
    <name type="scientific">Nocardioides baculatus</name>
    <dbReference type="NCBI Taxonomy" id="2801337"/>
    <lineage>
        <taxon>Bacteria</taxon>
        <taxon>Bacillati</taxon>
        <taxon>Actinomycetota</taxon>
        <taxon>Actinomycetes</taxon>
        <taxon>Propionibacteriales</taxon>
        <taxon>Nocardioidaceae</taxon>
        <taxon>Nocardioides</taxon>
    </lineage>
</organism>
<evidence type="ECO:0000256" key="5">
    <source>
        <dbReference type="ARBA" id="ARBA00022989"/>
    </source>
</evidence>
<keyword evidence="5 7" id="KW-1133">Transmembrane helix</keyword>
<keyword evidence="4" id="KW-0378">Hydrolase</keyword>
<dbReference type="GO" id="GO:0008233">
    <property type="term" value="F:peptidase activity"/>
    <property type="evidence" value="ECO:0007669"/>
    <property type="project" value="UniProtKB-KW"/>
</dbReference>
<evidence type="ECO:0000313" key="10">
    <source>
        <dbReference type="Proteomes" id="UP000636918"/>
    </source>
</evidence>
<dbReference type="GO" id="GO:0006508">
    <property type="term" value="P:proteolysis"/>
    <property type="evidence" value="ECO:0007669"/>
    <property type="project" value="UniProtKB-KW"/>
</dbReference>
<dbReference type="EMBL" id="JAERSG010000001">
    <property type="protein sequence ID" value="MBL0746592.1"/>
    <property type="molecule type" value="Genomic_DNA"/>
</dbReference>
<keyword evidence="3 7" id="KW-0812">Transmembrane</keyword>
<reference evidence="9 10" key="1">
    <citation type="submission" date="2021-01" db="EMBL/GenBank/DDBJ databases">
        <title>Genome seq and assembly of Nocardiodes sp. G10.</title>
        <authorList>
            <person name="Chhetri G."/>
        </authorList>
    </citation>
    <scope>NUCLEOTIDE SEQUENCE [LARGE SCALE GENOMIC DNA]</scope>
    <source>
        <strain evidence="9 10">G10</strain>
    </source>
</reference>
<feature type="transmembrane region" description="Helical" evidence="7">
    <location>
        <begin position="269"/>
        <end position="285"/>
    </location>
</feature>
<feature type="transmembrane region" description="Helical" evidence="7">
    <location>
        <begin position="190"/>
        <end position="210"/>
    </location>
</feature>
<dbReference type="Gene3D" id="1.20.1540.10">
    <property type="entry name" value="Rhomboid-like"/>
    <property type="match status" value="1"/>
</dbReference>
<dbReference type="InterPro" id="IPR050925">
    <property type="entry name" value="Rhomboid_protease_S54"/>
</dbReference>
<feature type="transmembrane region" description="Helical" evidence="7">
    <location>
        <begin position="166"/>
        <end position="183"/>
    </location>
</feature>
<name>A0ABS1L4Y9_9ACTN</name>
<evidence type="ECO:0000256" key="3">
    <source>
        <dbReference type="ARBA" id="ARBA00022692"/>
    </source>
</evidence>
<keyword evidence="9" id="KW-0645">Protease</keyword>
<dbReference type="PANTHER" id="PTHR43731">
    <property type="entry name" value="RHOMBOID PROTEASE"/>
    <property type="match status" value="1"/>
</dbReference>
<feature type="transmembrane region" description="Helical" evidence="7">
    <location>
        <begin position="292"/>
        <end position="315"/>
    </location>
</feature>
<feature type="transmembrane region" description="Helical" evidence="7">
    <location>
        <begin position="216"/>
        <end position="235"/>
    </location>
</feature>
<comment type="subcellular location">
    <subcellularLocation>
        <location evidence="1">Membrane</location>
        <topology evidence="1">Multi-pass membrane protein</topology>
    </subcellularLocation>
</comment>
<gene>
    <name evidence="9" type="ORF">JI751_03140</name>
</gene>
<evidence type="ECO:0000256" key="7">
    <source>
        <dbReference type="SAM" id="Phobius"/>
    </source>
</evidence>
<protein>
    <submittedName>
        <fullName evidence="9">Rhomboid family intramembrane serine protease</fullName>
    </submittedName>
</protein>
<sequence length="317" mass="33597">MTQPSEGPAATGVPTCYRHPDRETWIRCQRCEKPICPDCMRDAAVGFHCPDCLKEANKGSRQHQALYGGERSADPRLTTFVLIGINAVIWLAITATGGSASQLTRLLALIPQGACGSRSAPGGVYPGVIDPQLCELVNGGDGEWHAGFADGAWWQPLTSMFTHVDVWHIALNMMALFILGPALERIVGRVRFLMVYLVGGLGGSVLVLFLSGATSATLGASGAIYAVLGALLVTFRKARLDTQFLMQNLLLGVVITVVGWRYISWQGHLGGLLAGAAVAAIVAYAPKSHRSLLQWVGVGALTVVLLGLAVIRAAALT</sequence>
<dbReference type="SUPFAM" id="SSF144091">
    <property type="entry name" value="Rhomboid-like"/>
    <property type="match status" value="1"/>
</dbReference>
<dbReference type="InterPro" id="IPR022764">
    <property type="entry name" value="Peptidase_S54_rhomboid_dom"/>
</dbReference>
<comment type="similarity">
    <text evidence="2">Belongs to the peptidase S54 family.</text>
</comment>
<feature type="transmembrane region" description="Helical" evidence="7">
    <location>
        <begin position="244"/>
        <end position="263"/>
    </location>
</feature>
<evidence type="ECO:0000256" key="2">
    <source>
        <dbReference type="ARBA" id="ARBA00009045"/>
    </source>
</evidence>
<keyword evidence="10" id="KW-1185">Reference proteome</keyword>
<feature type="transmembrane region" description="Helical" evidence="7">
    <location>
        <begin position="77"/>
        <end position="97"/>
    </location>
</feature>
<proteinExistence type="inferred from homology"/>
<keyword evidence="6 7" id="KW-0472">Membrane</keyword>
<evidence type="ECO:0000256" key="6">
    <source>
        <dbReference type="ARBA" id="ARBA00023136"/>
    </source>
</evidence>
<dbReference type="Proteomes" id="UP000636918">
    <property type="component" value="Unassembled WGS sequence"/>
</dbReference>
<feature type="domain" description="Peptidase S54 rhomboid" evidence="8">
    <location>
        <begin position="151"/>
        <end position="283"/>
    </location>
</feature>
<dbReference type="PANTHER" id="PTHR43731:SF14">
    <property type="entry name" value="PRESENILIN-ASSOCIATED RHOMBOID-LIKE PROTEIN, MITOCHONDRIAL"/>
    <property type="match status" value="1"/>
</dbReference>
<comment type="caution">
    <text evidence="9">The sequence shown here is derived from an EMBL/GenBank/DDBJ whole genome shotgun (WGS) entry which is preliminary data.</text>
</comment>
<evidence type="ECO:0000256" key="1">
    <source>
        <dbReference type="ARBA" id="ARBA00004141"/>
    </source>
</evidence>